<sequence length="208" mass="21475">MASDPRPPNPASPDGRPGDGRPVVGPEDARRRIAGHSGPHARPLIRPNERTPGVFRALIGLTVASAAVYVVSLLPGLRPGAAEEIAATLPADAPRSPAMTAESIQAALTGSVWVAVLLGLGVYALVLVGLLRRSNTARIVGAIVAALAVFVTLLGAIRLFVFPAESVVAPLLLGLLFALVNAAWLVCAFNPGLATTFVRRDAGPRRPA</sequence>
<dbReference type="Proteomes" id="UP000567246">
    <property type="component" value="Unassembled WGS sequence"/>
</dbReference>
<organism evidence="3 4">
    <name type="scientific">Micrococcus endophyticus</name>
    <dbReference type="NCBI Taxonomy" id="455343"/>
    <lineage>
        <taxon>Bacteria</taxon>
        <taxon>Bacillati</taxon>
        <taxon>Actinomycetota</taxon>
        <taxon>Actinomycetes</taxon>
        <taxon>Micrococcales</taxon>
        <taxon>Micrococcaceae</taxon>
        <taxon>Micrococcus</taxon>
    </lineage>
</organism>
<dbReference type="EMBL" id="JACHMW010000001">
    <property type="protein sequence ID" value="MBB5848880.1"/>
    <property type="molecule type" value="Genomic_DNA"/>
</dbReference>
<evidence type="ECO:0000256" key="1">
    <source>
        <dbReference type="SAM" id="MobiDB-lite"/>
    </source>
</evidence>
<dbReference type="AlphaFoldDB" id="A0A7W9N0C1"/>
<name>A0A7W9N0C1_9MICC</name>
<feature type="transmembrane region" description="Helical" evidence="2">
    <location>
        <begin position="104"/>
        <end position="127"/>
    </location>
</feature>
<gene>
    <name evidence="3" type="ORF">HDA33_001444</name>
</gene>
<keyword evidence="4" id="KW-1185">Reference proteome</keyword>
<feature type="transmembrane region" description="Helical" evidence="2">
    <location>
        <begin position="54"/>
        <end position="74"/>
    </location>
</feature>
<keyword evidence="2" id="KW-0472">Membrane</keyword>
<feature type="transmembrane region" description="Helical" evidence="2">
    <location>
        <begin position="167"/>
        <end position="190"/>
    </location>
</feature>
<comment type="caution">
    <text evidence="3">The sequence shown here is derived from an EMBL/GenBank/DDBJ whole genome shotgun (WGS) entry which is preliminary data.</text>
</comment>
<feature type="region of interest" description="Disordered" evidence="1">
    <location>
        <begin position="1"/>
        <end position="47"/>
    </location>
</feature>
<feature type="transmembrane region" description="Helical" evidence="2">
    <location>
        <begin position="139"/>
        <end position="161"/>
    </location>
</feature>
<dbReference type="RefSeq" id="WP_184172175.1">
    <property type="nucleotide sequence ID" value="NZ_BAABAG010000011.1"/>
</dbReference>
<feature type="compositionally biased region" description="Pro residues" evidence="1">
    <location>
        <begin position="1"/>
        <end position="11"/>
    </location>
</feature>
<evidence type="ECO:0000313" key="4">
    <source>
        <dbReference type="Proteomes" id="UP000567246"/>
    </source>
</evidence>
<keyword evidence="2" id="KW-1133">Transmembrane helix</keyword>
<keyword evidence="2" id="KW-0812">Transmembrane</keyword>
<reference evidence="3 4" key="1">
    <citation type="submission" date="2020-08" db="EMBL/GenBank/DDBJ databases">
        <title>Sequencing the genomes of 1000 actinobacteria strains.</title>
        <authorList>
            <person name="Klenk H.-P."/>
        </authorList>
    </citation>
    <scope>NUCLEOTIDE SEQUENCE [LARGE SCALE GENOMIC DNA]</scope>
    <source>
        <strain evidence="3 4">DSM 17945</strain>
    </source>
</reference>
<accession>A0A7W9N0C1</accession>
<protein>
    <submittedName>
        <fullName evidence="3">Uncharacterized protein</fullName>
    </submittedName>
</protein>
<evidence type="ECO:0000256" key="2">
    <source>
        <dbReference type="SAM" id="Phobius"/>
    </source>
</evidence>
<evidence type="ECO:0000313" key="3">
    <source>
        <dbReference type="EMBL" id="MBB5848880.1"/>
    </source>
</evidence>
<proteinExistence type="predicted"/>